<keyword evidence="2 6" id="KW-0812">Transmembrane</keyword>
<dbReference type="GO" id="GO:0046873">
    <property type="term" value="F:metal ion transmembrane transporter activity"/>
    <property type="evidence" value="ECO:0007669"/>
    <property type="project" value="InterPro"/>
</dbReference>
<feature type="compositionally biased region" description="Basic and acidic residues" evidence="5">
    <location>
        <begin position="56"/>
        <end position="67"/>
    </location>
</feature>
<evidence type="ECO:0000313" key="7">
    <source>
        <dbReference type="EMBL" id="KAF7670940.1"/>
    </source>
</evidence>
<dbReference type="SUPFAM" id="SSF144083">
    <property type="entry name" value="Magnesium transport protein CorA, transmembrane region"/>
    <property type="match status" value="1"/>
</dbReference>
<comment type="caution">
    <text evidence="7">The sequence shown here is derived from an EMBL/GenBank/DDBJ whole genome shotgun (WGS) entry which is preliminary data.</text>
</comment>
<dbReference type="InterPro" id="IPR050829">
    <property type="entry name" value="CorA_MIT"/>
</dbReference>
<protein>
    <recommendedName>
        <fullName evidence="9">Cora-domain-containing protein</fullName>
    </recommendedName>
</protein>
<evidence type="ECO:0000256" key="2">
    <source>
        <dbReference type="ARBA" id="ARBA00022692"/>
    </source>
</evidence>
<sequence>MSPEITTYKMRPVFSQKSEADGTAKLIVYEHAKHLEPSCTPGNHTQSTSRTSLPRSDTDRGEEPVSEDRLQLPLLTVYLPYMSWMKYGRYSELKKVYVSSYATVTSKTASSAPEKKQPWKKGSNSSLVNVGPSRQVDRKRPLSRRGSICSVTSNQSSHRPNSSLVKPGPSDRVDGKTSWPITPLSRVPQRPQYLTRTLDQFYYPALDDTSDRDEDQTISKWTGTPLEADGRDKATDDSAMIMVDQFWCWIINEKTIITSFPSGIYSYSPTDVEDLYLSITRSLSSDPQQLQTVEGMYSLLVKEAAGYMFNQVNRSSVDMVGIYRWATGKKAATQTKYFQEFQRGYTSSGKNKTIGKDDPIFNDRSDVNLILEVADIIDELKMIQHLLKIQKDVIKSSIQALKLCALDTTGKPTVSYQVEDTIGPLLAQFASIGTDAQHTRKMLLDLSDLKSKAASLAEAHAGLEAAQSSAKEAQEASVQGRAVMLFTIITVIFLPLSFFTSYFGQNVKEFTGDEGNPSTWHLWRVATPITVVVIVVALLVAFYITQSGKASATTGTRHDKRWKGNLLHGLRRLKFWNRNETNNKDVEMNSMEATA</sequence>
<feature type="region of interest" description="Disordered" evidence="5">
    <location>
        <begin position="105"/>
        <end position="185"/>
    </location>
</feature>
<dbReference type="InterPro" id="IPR002523">
    <property type="entry name" value="MgTranspt_CorA/ZnTranspt_ZntB"/>
</dbReference>
<feature type="transmembrane region" description="Helical" evidence="6">
    <location>
        <begin position="482"/>
        <end position="503"/>
    </location>
</feature>
<evidence type="ECO:0000256" key="4">
    <source>
        <dbReference type="ARBA" id="ARBA00023136"/>
    </source>
</evidence>
<evidence type="ECO:0000313" key="8">
    <source>
        <dbReference type="Proteomes" id="UP000596902"/>
    </source>
</evidence>
<dbReference type="GO" id="GO:0016020">
    <property type="term" value="C:membrane"/>
    <property type="evidence" value="ECO:0007669"/>
    <property type="project" value="UniProtKB-SubCell"/>
</dbReference>
<keyword evidence="4 6" id="KW-0472">Membrane</keyword>
<reference evidence="7" key="1">
    <citation type="submission" date="2020-01" db="EMBL/GenBank/DDBJ databases">
        <authorList>
            <person name="Feng Z.H.Z."/>
        </authorList>
    </citation>
    <scope>NUCLEOTIDE SEQUENCE</scope>
    <source>
        <strain evidence="7">CBS107.38</strain>
    </source>
</reference>
<dbReference type="Pfam" id="PF01544">
    <property type="entry name" value="CorA"/>
    <property type="match status" value="1"/>
</dbReference>
<dbReference type="Gene3D" id="1.20.58.340">
    <property type="entry name" value="Magnesium transport protein CorA, transmembrane region"/>
    <property type="match status" value="1"/>
</dbReference>
<dbReference type="GeneID" id="62209129"/>
<dbReference type="EMBL" id="JAAABM010000026">
    <property type="protein sequence ID" value="KAF7670940.1"/>
    <property type="molecule type" value="Genomic_DNA"/>
</dbReference>
<evidence type="ECO:0008006" key="9">
    <source>
        <dbReference type="Google" id="ProtNLM"/>
    </source>
</evidence>
<gene>
    <name evidence="7" type="ORF">GT037_010904</name>
</gene>
<keyword evidence="3 6" id="KW-1133">Transmembrane helix</keyword>
<reference evidence="7" key="2">
    <citation type="submission" date="2020-08" db="EMBL/GenBank/DDBJ databases">
        <title>Draft Genome Sequence of Cumin Blight Pathogen Alternaria burnsii.</title>
        <authorList>
            <person name="Feng Z."/>
        </authorList>
    </citation>
    <scope>NUCLEOTIDE SEQUENCE</scope>
    <source>
        <strain evidence="7">CBS107.38</strain>
    </source>
</reference>
<name>A0A8H7AX38_9PLEO</name>
<dbReference type="AlphaFoldDB" id="A0A8H7AX38"/>
<evidence type="ECO:0000256" key="6">
    <source>
        <dbReference type="SAM" id="Phobius"/>
    </source>
</evidence>
<dbReference type="InterPro" id="IPR045863">
    <property type="entry name" value="CorA_TM1_TM2"/>
</dbReference>
<dbReference type="PANTHER" id="PTHR47685">
    <property type="entry name" value="MAGNESIUM TRANSPORT PROTEIN CORA"/>
    <property type="match status" value="1"/>
</dbReference>
<comment type="subcellular location">
    <subcellularLocation>
        <location evidence="1">Membrane</location>
        <topology evidence="1">Multi-pass membrane protein</topology>
    </subcellularLocation>
</comment>
<feature type="compositionally biased region" description="Polar residues" evidence="5">
    <location>
        <begin position="40"/>
        <end position="55"/>
    </location>
</feature>
<evidence type="ECO:0000256" key="3">
    <source>
        <dbReference type="ARBA" id="ARBA00022989"/>
    </source>
</evidence>
<dbReference type="Proteomes" id="UP000596902">
    <property type="component" value="Unassembled WGS sequence"/>
</dbReference>
<feature type="compositionally biased region" description="Polar residues" evidence="5">
    <location>
        <begin position="149"/>
        <end position="164"/>
    </location>
</feature>
<feature type="transmembrane region" description="Helical" evidence="6">
    <location>
        <begin position="523"/>
        <end position="544"/>
    </location>
</feature>
<dbReference type="RefSeq" id="XP_038781322.1">
    <property type="nucleotide sequence ID" value="XM_038935951.1"/>
</dbReference>
<accession>A0A8H7AX38</accession>
<proteinExistence type="predicted"/>
<feature type="region of interest" description="Disordered" evidence="5">
    <location>
        <begin position="207"/>
        <end position="232"/>
    </location>
</feature>
<keyword evidence="8" id="KW-1185">Reference proteome</keyword>
<dbReference type="PANTHER" id="PTHR47685:SF1">
    <property type="entry name" value="MAGNESIUM TRANSPORT PROTEIN CORA"/>
    <property type="match status" value="1"/>
</dbReference>
<organism evidence="7 8">
    <name type="scientific">Alternaria burnsii</name>
    <dbReference type="NCBI Taxonomy" id="1187904"/>
    <lineage>
        <taxon>Eukaryota</taxon>
        <taxon>Fungi</taxon>
        <taxon>Dikarya</taxon>
        <taxon>Ascomycota</taxon>
        <taxon>Pezizomycotina</taxon>
        <taxon>Dothideomycetes</taxon>
        <taxon>Pleosporomycetidae</taxon>
        <taxon>Pleosporales</taxon>
        <taxon>Pleosporineae</taxon>
        <taxon>Pleosporaceae</taxon>
        <taxon>Alternaria</taxon>
        <taxon>Alternaria sect. Alternaria</taxon>
    </lineage>
</organism>
<evidence type="ECO:0000256" key="1">
    <source>
        <dbReference type="ARBA" id="ARBA00004141"/>
    </source>
</evidence>
<feature type="region of interest" description="Disordered" evidence="5">
    <location>
        <begin position="36"/>
        <end position="67"/>
    </location>
</feature>
<evidence type="ECO:0000256" key="5">
    <source>
        <dbReference type="SAM" id="MobiDB-lite"/>
    </source>
</evidence>